<dbReference type="Gene3D" id="3.40.50.1820">
    <property type="entry name" value="alpha/beta hydrolase"/>
    <property type="match status" value="1"/>
</dbReference>
<dbReference type="InterPro" id="IPR001031">
    <property type="entry name" value="Thioesterase"/>
</dbReference>
<feature type="domain" description="Thioesterase" evidence="2">
    <location>
        <begin position="26"/>
        <end position="251"/>
    </location>
</feature>
<organism evidence="3">
    <name type="scientific">Kitasatospora sp. CMC57</name>
    <dbReference type="NCBI Taxonomy" id="3231513"/>
    <lineage>
        <taxon>Bacteria</taxon>
        <taxon>Bacillati</taxon>
        <taxon>Actinomycetota</taxon>
        <taxon>Actinomycetes</taxon>
        <taxon>Kitasatosporales</taxon>
        <taxon>Streptomycetaceae</taxon>
        <taxon>Kitasatospora</taxon>
    </lineage>
</organism>
<evidence type="ECO:0000256" key="1">
    <source>
        <dbReference type="ARBA" id="ARBA00007169"/>
    </source>
</evidence>
<reference evidence="3" key="1">
    <citation type="submission" date="2024-07" db="EMBL/GenBank/DDBJ databases">
        <title>Complete genome sequences of cellulolytic bacteria, Kitasatospora sp. CMC57 and Streptomyces sp. CMC78, isolated from Japanese agricultural soil.</title>
        <authorList>
            <person name="Hashimoto T."/>
            <person name="Ito M."/>
            <person name="Iwamoto M."/>
            <person name="Fukahori D."/>
            <person name="Shoda T."/>
            <person name="Sakoda M."/>
            <person name="Morohoshi T."/>
            <person name="Mitsuboshi M."/>
            <person name="Nishizawa T."/>
        </authorList>
    </citation>
    <scope>NUCLEOTIDE SEQUENCE</scope>
    <source>
        <strain evidence="3">CMC57</strain>
    </source>
</reference>
<dbReference type="AlphaFoldDB" id="A0AB33JYL9"/>
<protein>
    <recommendedName>
        <fullName evidence="2">Thioesterase domain-containing protein</fullName>
    </recommendedName>
</protein>
<dbReference type="EMBL" id="AP035881">
    <property type="protein sequence ID" value="BFP48364.1"/>
    <property type="molecule type" value="Genomic_DNA"/>
</dbReference>
<dbReference type="PANTHER" id="PTHR11487:SF0">
    <property type="entry name" value="S-ACYL FATTY ACID SYNTHASE THIOESTERASE, MEDIUM CHAIN"/>
    <property type="match status" value="1"/>
</dbReference>
<comment type="similarity">
    <text evidence="1">Belongs to the thioesterase family.</text>
</comment>
<evidence type="ECO:0000259" key="2">
    <source>
        <dbReference type="Pfam" id="PF00975"/>
    </source>
</evidence>
<proteinExistence type="inferred from homology"/>
<dbReference type="InterPro" id="IPR012223">
    <property type="entry name" value="TEII"/>
</dbReference>
<sequence length="257" mass="28195">MHPAPPQTAQSWVRPIPGRTQPGALRLFCFPYAGAGASVFREWGAGLPEGVEAFAVQLPGREDRFFDQPIADLDELLDALVPALLPYLDRPFAFFGHSMGAIVSWELARRLQREQGLEPVRVVVSGCRALPAHESRKLSELDLSDQELVNELRRLNGTPEELLQNPDFVTFILPTFRADLSLFAGYVYRSGDPLGCPISAFGGDADPRVSVEHLDGWAGLTTGRTEVEVFPGGHLFLNSEREAVLRSISRALPAVGH</sequence>
<dbReference type="InterPro" id="IPR029058">
    <property type="entry name" value="AB_hydrolase_fold"/>
</dbReference>
<name>A0AB33JYL9_9ACTN</name>
<gene>
    <name evidence="3" type="ORF">KCMC57_47320</name>
</gene>
<dbReference type="RefSeq" id="WP_407990600.1">
    <property type="nucleotide sequence ID" value="NZ_AP035881.2"/>
</dbReference>
<dbReference type="PANTHER" id="PTHR11487">
    <property type="entry name" value="THIOESTERASE"/>
    <property type="match status" value="1"/>
</dbReference>
<evidence type="ECO:0000313" key="3">
    <source>
        <dbReference type="EMBL" id="BFP48364.1"/>
    </source>
</evidence>
<accession>A0AB33JYL9</accession>
<dbReference type="SUPFAM" id="SSF53474">
    <property type="entry name" value="alpha/beta-Hydrolases"/>
    <property type="match status" value="1"/>
</dbReference>
<dbReference type="GO" id="GO:0008610">
    <property type="term" value="P:lipid biosynthetic process"/>
    <property type="evidence" value="ECO:0007669"/>
    <property type="project" value="TreeGrafter"/>
</dbReference>
<dbReference type="Pfam" id="PF00975">
    <property type="entry name" value="Thioesterase"/>
    <property type="match status" value="1"/>
</dbReference>